<proteinExistence type="inferred from homology"/>
<dbReference type="GO" id="GO:0003676">
    <property type="term" value="F:nucleic acid binding"/>
    <property type="evidence" value="ECO:0007669"/>
    <property type="project" value="InterPro"/>
</dbReference>
<dbReference type="GO" id="GO:0005634">
    <property type="term" value="C:nucleus"/>
    <property type="evidence" value="ECO:0007669"/>
    <property type="project" value="TreeGrafter"/>
</dbReference>
<dbReference type="Pfam" id="PF01223">
    <property type="entry name" value="Endonuclease_NS"/>
    <property type="match status" value="1"/>
</dbReference>
<sequence length="299" mass="33323">MRNALAGLAVGLCAGSVGAFALLQRKQALPAQPSTAPAKPAAPMLLHEALRYGYPSTTNVHVRTGYVVSYDYRTRNAAWVLEYLTKDSLRVVDDTDRTKAQFREDVLTPEPFRVHPNTYLKSGYDKGHLAPARDMTTSQKAMNESFLMTNISPQVGVGFNRSYWSRFEGFIRHLAHQYDGVYVITGPLWLPNKKRSGEYEVSYPVIGTPPDAIAVPTHFFKVVLGRKRDGTFAKAGFILPNKAIPEKKELKDFIASVDVIEKYSGLLIFDQLKNVQTFELCKETKCTLAGAYKRAVQGV</sequence>
<dbReference type="SMART" id="SM00477">
    <property type="entry name" value="NUC"/>
    <property type="match status" value="1"/>
</dbReference>
<dbReference type="InterPro" id="IPR040255">
    <property type="entry name" value="Non-specific_endonuclease"/>
</dbReference>
<feature type="domain" description="ENPP1-3/EXOG-like endonuclease/phosphodiesterase" evidence="4">
    <location>
        <begin position="63"/>
        <end position="275"/>
    </location>
</feature>
<name>A0AAV2ZAY2_9STRA</name>
<dbReference type="EMBL" id="DAKRPA010000030">
    <property type="protein sequence ID" value="DBA02549.1"/>
    <property type="molecule type" value="Genomic_DNA"/>
</dbReference>
<comment type="caution">
    <text evidence="6">The sequence shown here is derived from an EMBL/GenBank/DDBJ whole genome shotgun (WGS) entry which is preliminary data.</text>
</comment>
<keyword evidence="7" id="KW-1185">Reference proteome</keyword>
<reference evidence="6" key="2">
    <citation type="journal article" date="2023" name="Microbiol Resour">
        <title>Decontamination and Annotation of the Draft Genome Sequence of the Oomycete Lagenidium giganteum ARSEF 373.</title>
        <authorList>
            <person name="Morgan W.R."/>
            <person name="Tartar A."/>
        </authorList>
    </citation>
    <scope>NUCLEOTIDE SEQUENCE</scope>
    <source>
        <strain evidence="6">ARSEF 373</strain>
    </source>
</reference>
<dbReference type="Proteomes" id="UP001146120">
    <property type="component" value="Unassembled WGS sequence"/>
</dbReference>
<dbReference type="InterPro" id="IPR001604">
    <property type="entry name" value="Endo_G_ENPP1-like_dom"/>
</dbReference>
<feature type="active site" description="Proton acceptor" evidence="2">
    <location>
        <position position="128"/>
    </location>
</feature>
<dbReference type="GO" id="GO:0005743">
    <property type="term" value="C:mitochondrial inner membrane"/>
    <property type="evidence" value="ECO:0007669"/>
    <property type="project" value="TreeGrafter"/>
</dbReference>
<dbReference type="PANTHER" id="PTHR13966">
    <property type="entry name" value="ENDONUCLEASE RELATED"/>
    <property type="match status" value="1"/>
</dbReference>
<evidence type="ECO:0008006" key="8">
    <source>
        <dbReference type="Google" id="ProtNLM"/>
    </source>
</evidence>
<evidence type="ECO:0000256" key="2">
    <source>
        <dbReference type="PIRSR" id="PIRSR640255-1"/>
    </source>
</evidence>
<feature type="binding site" evidence="3">
    <location>
        <position position="160"/>
    </location>
    <ligand>
        <name>Mg(2+)</name>
        <dbReference type="ChEBI" id="CHEBI:18420"/>
        <note>catalytic</note>
    </ligand>
</feature>
<dbReference type="AlphaFoldDB" id="A0AAV2ZAY2"/>
<protein>
    <recommendedName>
        <fullName evidence="8">Endonuclease</fullName>
    </recommendedName>
</protein>
<evidence type="ECO:0000259" key="5">
    <source>
        <dbReference type="SMART" id="SM00892"/>
    </source>
</evidence>
<organism evidence="6 7">
    <name type="scientific">Lagenidium giganteum</name>
    <dbReference type="NCBI Taxonomy" id="4803"/>
    <lineage>
        <taxon>Eukaryota</taxon>
        <taxon>Sar</taxon>
        <taxon>Stramenopiles</taxon>
        <taxon>Oomycota</taxon>
        <taxon>Peronosporomycetes</taxon>
        <taxon>Pythiales</taxon>
        <taxon>Pythiaceae</taxon>
    </lineage>
</organism>
<reference evidence="6" key="1">
    <citation type="submission" date="2022-11" db="EMBL/GenBank/DDBJ databases">
        <authorList>
            <person name="Morgan W.R."/>
            <person name="Tartar A."/>
        </authorList>
    </citation>
    <scope>NUCLEOTIDE SEQUENCE</scope>
    <source>
        <strain evidence="6">ARSEF 373</strain>
    </source>
</reference>
<dbReference type="SUPFAM" id="SSF54060">
    <property type="entry name" value="His-Me finger endonucleases"/>
    <property type="match status" value="1"/>
</dbReference>
<feature type="domain" description="DNA/RNA non-specific endonuclease/pyrophosphatase/phosphodiesterase" evidence="5">
    <location>
        <begin position="62"/>
        <end position="275"/>
    </location>
</feature>
<gene>
    <name evidence="6" type="ORF">N0F65_011021</name>
</gene>
<dbReference type="CDD" id="cd00091">
    <property type="entry name" value="NUC"/>
    <property type="match status" value="1"/>
</dbReference>
<comment type="similarity">
    <text evidence="1">Belongs to the DNA/RNA non-specific endonuclease family.</text>
</comment>
<dbReference type="GO" id="GO:0046872">
    <property type="term" value="F:metal ion binding"/>
    <property type="evidence" value="ECO:0007669"/>
    <property type="project" value="UniProtKB-KW"/>
</dbReference>
<dbReference type="GO" id="GO:0000014">
    <property type="term" value="F:single-stranded DNA endodeoxyribonuclease activity"/>
    <property type="evidence" value="ECO:0007669"/>
    <property type="project" value="TreeGrafter"/>
</dbReference>
<evidence type="ECO:0000259" key="4">
    <source>
        <dbReference type="SMART" id="SM00477"/>
    </source>
</evidence>
<evidence type="ECO:0000256" key="1">
    <source>
        <dbReference type="ARBA" id="ARBA00010052"/>
    </source>
</evidence>
<dbReference type="InterPro" id="IPR044929">
    <property type="entry name" value="DNA/RNA_non-sp_Endonuclease_sf"/>
</dbReference>
<keyword evidence="3" id="KW-0479">Metal-binding</keyword>
<evidence type="ECO:0000313" key="6">
    <source>
        <dbReference type="EMBL" id="DBA02549.1"/>
    </source>
</evidence>
<dbReference type="GO" id="GO:0004521">
    <property type="term" value="F:RNA endonuclease activity"/>
    <property type="evidence" value="ECO:0007669"/>
    <property type="project" value="TreeGrafter"/>
</dbReference>
<dbReference type="InterPro" id="IPR044925">
    <property type="entry name" value="His-Me_finger_sf"/>
</dbReference>
<accession>A0AAV2ZAY2</accession>
<dbReference type="InterPro" id="IPR020821">
    <property type="entry name" value="ENPP1-3/EXOG-like_nuc-like"/>
</dbReference>
<dbReference type="Gene3D" id="3.40.570.10">
    <property type="entry name" value="Extracellular Endonuclease, subunit A"/>
    <property type="match status" value="1"/>
</dbReference>
<dbReference type="PANTHER" id="PTHR13966:SF5">
    <property type="entry name" value="ENDONUCLEASE G, MITOCHONDRIAL"/>
    <property type="match status" value="1"/>
</dbReference>
<evidence type="ECO:0000256" key="3">
    <source>
        <dbReference type="PIRSR" id="PIRSR640255-2"/>
    </source>
</evidence>
<dbReference type="SMART" id="SM00892">
    <property type="entry name" value="Endonuclease_NS"/>
    <property type="match status" value="1"/>
</dbReference>
<evidence type="ECO:0000313" key="7">
    <source>
        <dbReference type="Proteomes" id="UP001146120"/>
    </source>
</evidence>